<keyword evidence="4" id="KW-0574">Periplasm</keyword>
<sequence length="181" mass="19166">MMKRALLATTLVMGLAAFSGAAARADEAASTVGAPPPPPSECGGMHHGPGGPGGHILRLDGIKLTADQKKKIKAVFDANRPEDPKAGMEQTHALQEQIRTVLTTPGAVDQAKLQDLEQQISALHTQHALHKLQVEAQIHDILTNKQLKQIAEQPDHPPGHHPECSGKMPPPPEAAQSGKSE</sequence>
<dbReference type="PIRSF" id="PIRSF034445">
    <property type="entry name" value="CpxP_Spy"/>
    <property type="match status" value="1"/>
</dbReference>
<evidence type="ECO:0000313" key="7">
    <source>
        <dbReference type="EMBL" id="MCP1257953.1"/>
    </source>
</evidence>
<evidence type="ECO:0000256" key="4">
    <source>
        <dbReference type="ARBA" id="ARBA00022764"/>
    </source>
</evidence>
<evidence type="ECO:0000256" key="1">
    <source>
        <dbReference type="ARBA" id="ARBA00004418"/>
    </source>
</evidence>
<dbReference type="RefSeq" id="WP_242012495.1">
    <property type="nucleotide sequence ID" value="NZ_JAMYZY010000005.1"/>
</dbReference>
<dbReference type="PANTHER" id="PTHR38102:SF1">
    <property type="entry name" value="PERIPLASMIC CHAPERONE SPY"/>
    <property type="match status" value="1"/>
</dbReference>
<name>A0ABT1F1D9_9PROT</name>
<feature type="chain" id="PRO_5047450517" evidence="6">
    <location>
        <begin position="22"/>
        <end position="181"/>
    </location>
</feature>
<evidence type="ECO:0000256" key="6">
    <source>
        <dbReference type="SAM" id="SignalP"/>
    </source>
</evidence>
<dbReference type="Proteomes" id="UP001523528">
    <property type="component" value="Unassembled WGS sequence"/>
</dbReference>
<dbReference type="Gene3D" id="1.20.120.1490">
    <property type="match status" value="1"/>
</dbReference>
<reference evidence="7 8" key="1">
    <citation type="submission" date="2022-06" db="EMBL/GenBank/DDBJ databases">
        <title>Acetobacer genomes from food samples.</title>
        <authorList>
            <person name="Sombolestani A."/>
        </authorList>
    </citation>
    <scope>NUCLEOTIDE SEQUENCE [LARGE SCALE GENOMIC DNA]</scope>
    <source>
        <strain evidence="7 8">R-83285</strain>
    </source>
</reference>
<evidence type="ECO:0000313" key="8">
    <source>
        <dbReference type="Proteomes" id="UP001523528"/>
    </source>
</evidence>
<feature type="region of interest" description="Disordered" evidence="5">
    <location>
        <begin position="146"/>
        <end position="181"/>
    </location>
</feature>
<comment type="similarity">
    <text evidence="2">Belongs to the CpxP/Spy family.</text>
</comment>
<dbReference type="InterPro" id="IPR012899">
    <property type="entry name" value="LTXXQ"/>
</dbReference>
<feature type="signal peptide" evidence="6">
    <location>
        <begin position="1"/>
        <end position="21"/>
    </location>
</feature>
<gene>
    <name evidence="7" type="ORF">NKW50_05025</name>
</gene>
<comment type="subcellular location">
    <subcellularLocation>
        <location evidence="1">Periplasm</location>
    </subcellularLocation>
</comment>
<dbReference type="CDD" id="cd09916">
    <property type="entry name" value="CpxP_like"/>
    <property type="match status" value="1"/>
</dbReference>
<comment type="caution">
    <text evidence="7">The sequence shown here is derived from an EMBL/GenBank/DDBJ whole genome shotgun (WGS) entry which is preliminary data.</text>
</comment>
<evidence type="ECO:0000256" key="2">
    <source>
        <dbReference type="ARBA" id="ARBA00008441"/>
    </source>
</evidence>
<accession>A0ABT1F1D9</accession>
<keyword evidence="3 6" id="KW-0732">Signal</keyword>
<dbReference type="PANTHER" id="PTHR38102">
    <property type="entry name" value="PERIPLASMIC CHAPERONE SPY"/>
    <property type="match status" value="1"/>
</dbReference>
<feature type="compositionally biased region" description="Basic and acidic residues" evidence="5">
    <location>
        <begin position="153"/>
        <end position="164"/>
    </location>
</feature>
<dbReference type="InterPro" id="IPR052211">
    <property type="entry name" value="Cpx_auxiliary_protein"/>
</dbReference>
<proteinExistence type="inferred from homology"/>
<keyword evidence="8" id="KW-1185">Reference proteome</keyword>
<feature type="region of interest" description="Disordered" evidence="5">
    <location>
        <begin position="29"/>
        <end position="53"/>
    </location>
</feature>
<protein>
    <submittedName>
        <fullName evidence="7">Spy/CpxP family protein refolding chaperone</fullName>
    </submittedName>
</protein>
<evidence type="ECO:0000256" key="5">
    <source>
        <dbReference type="SAM" id="MobiDB-lite"/>
    </source>
</evidence>
<organism evidence="7 8">
    <name type="scientific">Acetobacter lambici</name>
    <dbReference type="NCBI Taxonomy" id="1332824"/>
    <lineage>
        <taxon>Bacteria</taxon>
        <taxon>Pseudomonadati</taxon>
        <taxon>Pseudomonadota</taxon>
        <taxon>Alphaproteobacteria</taxon>
        <taxon>Acetobacterales</taxon>
        <taxon>Acetobacteraceae</taxon>
        <taxon>Acetobacter</taxon>
    </lineage>
</organism>
<dbReference type="EMBL" id="JAMYZZ010000005">
    <property type="protein sequence ID" value="MCP1257953.1"/>
    <property type="molecule type" value="Genomic_DNA"/>
</dbReference>
<evidence type="ECO:0000256" key="3">
    <source>
        <dbReference type="ARBA" id="ARBA00022729"/>
    </source>
</evidence>